<dbReference type="PROSITE" id="PS51519">
    <property type="entry name" value="RWP_RK"/>
    <property type="match status" value="1"/>
</dbReference>
<comment type="caution">
    <text evidence="9">The sequence shown here is derived from an EMBL/GenBank/DDBJ whole genome shotgun (WGS) entry which is preliminary data.</text>
</comment>
<keyword evidence="5" id="KW-0804">Transcription</keyword>
<dbReference type="InterPro" id="IPR044607">
    <property type="entry name" value="RKD-like"/>
</dbReference>
<evidence type="ECO:0000256" key="5">
    <source>
        <dbReference type="ARBA" id="ARBA00023163"/>
    </source>
</evidence>
<organism evidence="9 10">
    <name type="scientific">Dunaliella salina</name>
    <name type="common">Green alga</name>
    <name type="synonym">Protococcus salinus</name>
    <dbReference type="NCBI Taxonomy" id="3046"/>
    <lineage>
        <taxon>Eukaryota</taxon>
        <taxon>Viridiplantae</taxon>
        <taxon>Chlorophyta</taxon>
        <taxon>core chlorophytes</taxon>
        <taxon>Chlorophyceae</taxon>
        <taxon>CS clade</taxon>
        <taxon>Chlamydomonadales</taxon>
        <taxon>Dunaliellaceae</taxon>
        <taxon>Dunaliella</taxon>
    </lineage>
</organism>
<feature type="compositionally biased region" description="Low complexity" evidence="7">
    <location>
        <begin position="241"/>
        <end position="253"/>
    </location>
</feature>
<feature type="compositionally biased region" description="Low complexity" evidence="7">
    <location>
        <begin position="288"/>
        <end position="297"/>
    </location>
</feature>
<reference evidence="9" key="1">
    <citation type="submission" date="2017-08" db="EMBL/GenBank/DDBJ databases">
        <authorList>
            <person name="Polle J.E."/>
            <person name="Barry K."/>
            <person name="Cushman J."/>
            <person name="Schmutz J."/>
            <person name="Tran D."/>
            <person name="Hathwaick L.T."/>
            <person name="Yim W.C."/>
            <person name="Jenkins J."/>
            <person name="Mckie-Krisberg Z.M."/>
            <person name="Prochnik S."/>
            <person name="Lindquist E."/>
            <person name="Dockter R.B."/>
            <person name="Adam C."/>
            <person name="Molina H."/>
            <person name="Bunkerborg J."/>
            <person name="Jin E."/>
            <person name="Buchheim M."/>
            <person name="Magnuson J."/>
        </authorList>
    </citation>
    <scope>NUCLEOTIDE SEQUENCE</scope>
    <source>
        <strain evidence="9">CCAP 19/18</strain>
    </source>
</reference>
<proteinExistence type="predicted"/>
<keyword evidence="6" id="KW-0539">Nucleus</keyword>
<name>A0ABQ7G2Y4_DUNSA</name>
<feature type="compositionally biased region" description="Low complexity" evidence="7">
    <location>
        <begin position="269"/>
        <end position="280"/>
    </location>
</feature>
<keyword evidence="4" id="KW-0238">DNA-binding</keyword>
<keyword evidence="10" id="KW-1185">Reference proteome</keyword>
<feature type="region of interest" description="Disordered" evidence="7">
    <location>
        <begin position="269"/>
        <end position="297"/>
    </location>
</feature>
<feature type="region of interest" description="Disordered" evidence="7">
    <location>
        <begin position="140"/>
        <end position="214"/>
    </location>
</feature>
<protein>
    <recommendedName>
        <fullName evidence="8">RWP-RK domain-containing protein</fullName>
    </recommendedName>
</protein>
<feature type="domain" description="RWP-RK" evidence="8">
    <location>
        <begin position="28"/>
        <end position="113"/>
    </location>
</feature>
<feature type="region of interest" description="Disordered" evidence="7">
    <location>
        <begin position="227"/>
        <end position="253"/>
    </location>
</feature>
<keyword evidence="3" id="KW-0175">Coiled coil</keyword>
<keyword evidence="2" id="KW-0805">Transcription regulation</keyword>
<evidence type="ECO:0000256" key="1">
    <source>
        <dbReference type="ARBA" id="ARBA00004049"/>
    </source>
</evidence>
<accession>A0ABQ7G2Y4</accession>
<evidence type="ECO:0000256" key="3">
    <source>
        <dbReference type="ARBA" id="ARBA00023054"/>
    </source>
</evidence>
<evidence type="ECO:0000256" key="6">
    <source>
        <dbReference type="ARBA" id="ARBA00023242"/>
    </source>
</evidence>
<evidence type="ECO:0000313" key="10">
    <source>
        <dbReference type="Proteomes" id="UP000815325"/>
    </source>
</evidence>
<evidence type="ECO:0000256" key="4">
    <source>
        <dbReference type="ARBA" id="ARBA00023125"/>
    </source>
</evidence>
<gene>
    <name evidence="9" type="ORF">DUNSADRAFT_16746</name>
</gene>
<sequence length="379" mass="41202">MCRTISAPSFTIDAKLLEGPCPMNEVTPEVNSSGEFRTCKLEAQLGLEELREHFFKLRGEAAQCLQISVNCLKAVCRRAGVERWPFRKLQSLVSLTQGDRLAPQEQASIQAEIEQVLANPNHEVSSKLVKMKLTRYKERYKERMMGGGTMQASRPRTAKRKVIKSQSNRVCNPESGARVRGAPGDRLFQGPAHGSQDAEEGEKDASTQAQSRGSADQAMLLKGRMGPQRPLLPAKADSAALQQQQQQQQQLQQPPGECGLMLCAGTLLSSTGEPSSPEPSWASRLFNPHHAPQPAPLHAHVFPSLDGSSASAQGAVSNEGLRQQTPLLQPPPLHDLLDALDQVQGPPGLDEFESAFFMPDSISRGIDALFDNGISMGLV</sequence>
<dbReference type="PANTHER" id="PTHR46373:SF2">
    <property type="entry name" value="RWP-RK DOMAIN-CONTAINING PROTEIN"/>
    <property type="match status" value="1"/>
</dbReference>
<dbReference type="PANTHER" id="PTHR46373">
    <property type="entry name" value="PROTEIN RKD4"/>
    <property type="match status" value="1"/>
</dbReference>
<evidence type="ECO:0000256" key="2">
    <source>
        <dbReference type="ARBA" id="ARBA00023015"/>
    </source>
</evidence>
<comment type="function">
    <text evidence="1">Putative transcription factor.</text>
</comment>
<dbReference type="EMBL" id="MU070220">
    <property type="protein sequence ID" value="KAF5828966.1"/>
    <property type="molecule type" value="Genomic_DNA"/>
</dbReference>
<evidence type="ECO:0000259" key="8">
    <source>
        <dbReference type="PROSITE" id="PS51519"/>
    </source>
</evidence>
<dbReference type="Pfam" id="PF02042">
    <property type="entry name" value="RWP-RK"/>
    <property type="match status" value="1"/>
</dbReference>
<dbReference type="Proteomes" id="UP000815325">
    <property type="component" value="Unassembled WGS sequence"/>
</dbReference>
<dbReference type="InterPro" id="IPR003035">
    <property type="entry name" value="RWP-RK_dom"/>
</dbReference>
<evidence type="ECO:0000313" key="9">
    <source>
        <dbReference type="EMBL" id="KAF5828966.1"/>
    </source>
</evidence>
<evidence type="ECO:0000256" key="7">
    <source>
        <dbReference type="SAM" id="MobiDB-lite"/>
    </source>
</evidence>